<organism evidence="10 11">
    <name type="scientific">Marinobacterium lacunae</name>
    <dbReference type="NCBI Taxonomy" id="1232683"/>
    <lineage>
        <taxon>Bacteria</taxon>
        <taxon>Pseudomonadati</taxon>
        <taxon>Pseudomonadota</taxon>
        <taxon>Gammaproteobacteria</taxon>
        <taxon>Oceanospirillales</taxon>
        <taxon>Oceanospirillaceae</taxon>
        <taxon>Marinobacterium</taxon>
    </lineage>
</organism>
<dbReference type="Proteomes" id="UP000028252">
    <property type="component" value="Unassembled WGS sequence"/>
</dbReference>
<evidence type="ECO:0000313" key="11">
    <source>
        <dbReference type="Proteomes" id="UP000028252"/>
    </source>
</evidence>
<dbReference type="GO" id="GO:0140359">
    <property type="term" value="F:ABC-type transporter activity"/>
    <property type="evidence" value="ECO:0007669"/>
    <property type="project" value="InterPro"/>
</dbReference>
<proteinExistence type="predicted"/>
<dbReference type="GO" id="GO:0045454">
    <property type="term" value="P:cell redox homeostasis"/>
    <property type="evidence" value="ECO:0007669"/>
    <property type="project" value="InterPro"/>
</dbReference>
<dbReference type="InterPro" id="IPR014223">
    <property type="entry name" value="ABC_CydC/D"/>
</dbReference>
<feature type="transmembrane region" description="Helical" evidence="7">
    <location>
        <begin position="152"/>
        <end position="175"/>
    </location>
</feature>
<evidence type="ECO:0000256" key="3">
    <source>
        <dbReference type="ARBA" id="ARBA00022741"/>
    </source>
</evidence>
<dbReference type="SUPFAM" id="SSF52540">
    <property type="entry name" value="P-loop containing nucleoside triphosphate hydrolases"/>
    <property type="match status" value="1"/>
</dbReference>
<dbReference type="SUPFAM" id="SSF90123">
    <property type="entry name" value="ABC transporter transmembrane region"/>
    <property type="match status" value="1"/>
</dbReference>
<dbReference type="PANTHER" id="PTHR24221:SF653">
    <property type="entry name" value="TRANSPORT ATP-BINDING PROTEIN CYDC"/>
    <property type="match status" value="1"/>
</dbReference>
<feature type="transmembrane region" description="Helical" evidence="7">
    <location>
        <begin position="121"/>
        <end position="146"/>
    </location>
</feature>
<dbReference type="PROSITE" id="PS50929">
    <property type="entry name" value="ABC_TM1F"/>
    <property type="match status" value="1"/>
</dbReference>
<comment type="subcellular location">
    <subcellularLocation>
        <location evidence="1">Cell membrane</location>
        <topology evidence="1">Multi-pass membrane protein</topology>
    </subcellularLocation>
</comment>
<dbReference type="Pfam" id="PF00664">
    <property type="entry name" value="ABC_membrane"/>
    <property type="match status" value="1"/>
</dbReference>
<dbReference type="InterPro" id="IPR017871">
    <property type="entry name" value="ABC_transporter-like_CS"/>
</dbReference>
<feature type="domain" description="ABC transporter" evidence="8">
    <location>
        <begin position="327"/>
        <end position="558"/>
    </location>
</feature>
<evidence type="ECO:0000256" key="2">
    <source>
        <dbReference type="ARBA" id="ARBA00022692"/>
    </source>
</evidence>
<dbReference type="Gene3D" id="3.40.50.300">
    <property type="entry name" value="P-loop containing nucleotide triphosphate hydrolases"/>
    <property type="match status" value="1"/>
</dbReference>
<dbReference type="InterPro" id="IPR039421">
    <property type="entry name" value="Type_1_exporter"/>
</dbReference>
<dbReference type="GO" id="GO:0005886">
    <property type="term" value="C:plasma membrane"/>
    <property type="evidence" value="ECO:0007669"/>
    <property type="project" value="UniProtKB-SubCell"/>
</dbReference>
<evidence type="ECO:0000256" key="6">
    <source>
        <dbReference type="ARBA" id="ARBA00023136"/>
    </source>
</evidence>
<dbReference type="GO" id="GO:0016887">
    <property type="term" value="F:ATP hydrolysis activity"/>
    <property type="evidence" value="ECO:0007669"/>
    <property type="project" value="InterPro"/>
</dbReference>
<keyword evidence="2 7" id="KW-0812">Transmembrane</keyword>
<evidence type="ECO:0000313" key="10">
    <source>
        <dbReference type="EMBL" id="KEA62015.1"/>
    </source>
</evidence>
<feature type="transmembrane region" description="Helical" evidence="7">
    <location>
        <begin position="270"/>
        <end position="292"/>
    </location>
</feature>
<keyword evidence="5 7" id="KW-1133">Transmembrane helix</keyword>
<keyword evidence="11" id="KW-1185">Reference proteome</keyword>
<dbReference type="GO" id="GO:0034040">
    <property type="term" value="F:ATPase-coupled lipid transmembrane transporter activity"/>
    <property type="evidence" value="ECO:0007669"/>
    <property type="project" value="TreeGrafter"/>
</dbReference>
<dbReference type="PROSITE" id="PS50893">
    <property type="entry name" value="ABC_TRANSPORTER_2"/>
    <property type="match status" value="1"/>
</dbReference>
<feature type="domain" description="ABC transmembrane type-1" evidence="9">
    <location>
        <begin position="9"/>
        <end position="294"/>
    </location>
</feature>
<comment type="caution">
    <text evidence="10">The sequence shown here is derived from an EMBL/GenBank/DDBJ whole genome shotgun (WGS) entry which is preliminary data.</text>
</comment>
<keyword evidence="6 7" id="KW-0472">Membrane</keyword>
<dbReference type="CDD" id="cd18585">
    <property type="entry name" value="ABC_6TM_CydC"/>
    <property type="match status" value="1"/>
</dbReference>
<dbReference type="PANTHER" id="PTHR24221">
    <property type="entry name" value="ATP-BINDING CASSETTE SUB-FAMILY B"/>
    <property type="match status" value="1"/>
</dbReference>
<dbReference type="AlphaFoldDB" id="A0A081FU10"/>
<feature type="transmembrane region" description="Helical" evidence="7">
    <location>
        <begin position="233"/>
        <end position="258"/>
    </location>
</feature>
<dbReference type="eggNOG" id="COG4987">
    <property type="taxonomic scope" value="Bacteria"/>
</dbReference>
<accession>A0A081FU10</accession>
<dbReference type="InterPro" id="IPR036640">
    <property type="entry name" value="ABC1_TM_sf"/>
</dbReference>
<evidence type="ECO:0000259" key="9">
    <source>
        <dbReference type="PROSITE" id="PS50929"/>
    </source>
</evidence>
<sequence length="559" mass="59689">MRAHIGWVVLGSALGLLTLVASIGLLTLSGWFITATSLAGVAAGFNYFTPGAGVRGFAILRTAGRYGERLASHEATFRLIARLRTWFYRCMEPLRPARLNAIGSAELLSRLIADIGAMDNLYLRILSPSLIAIVVVAFVCGFVSIYSGALALIALAGFVLAGLLVPVVGYALGAVPGAQQSRYQSQLRLRLITLIQGMADLRIYGGMARAQASVEESQQSYLGTQVRMGRITALVNALILLIAGGTLIAVLVVGVSLVHEGALEAIELAMLLFCVLAAFEAVSPLPLAYQYLGKTRESAARLAVVAQSKPENLFPASGPAPSSPGAIQFADVVFGYGHGVALDGVSFNVEAGEKVMIMGHSGSGKSSLINLLVRFWDPDSGVIQLGGEAIERYTEETLRRQVSVMGQPVQLFAGTVRDNLKVGNDQAPDQQMMDLLERLGLAQALDGKGLDYQVGEAGSRLSGGQRKRLALARALLREAPILLLDEPTEGLDRDSAEAVLDLVLNYRDGQTVLFITHHTSALNRFDKVILMDQGRVLEQGSVPVLLADVESRINQLKSL</sequence>
<dbReference type="PROSITE" id="PS00211">
    <property type="entry name" value="ABC_TRANSPORTER_1"/>
    <property type="match status" value="1"/>
</dbReference>
<dbReference type="Gene3D" id="1.20.1560.10">
    <property type="entry name" value="ABC transporter type 1, transmembrane domain"/>
    <property type="match status" value="1"/>
</dbReference>
<keyword evidence="3" id="KW-0547">Nucleotide-binding</keyword>
<dbReference type="PATRIC" id="fig|1232683.4.peg.3616"/>
<evidence type="ECO:0000259" key="8">
    <source>
        <dbReference type="PROSITE" id="PS50893"/>
    </source>
</evidence>
<reference evidence="10 11" key="1">
    <citation type="submission" date="2014-04" db="EMBL/GenBank/DDBJ databases">
        <title>Marinobacterium kochiensis sp. nov., isolated from sediment sample collected from Kochi backwaters in Kerala, India.</title>
        <authorList>
            <person name="Singh A."/>
            <person name="Pinnaka A.K."/>
        </authorList>
    </citation>
    <scope>NUCLEOTIDE SEQUENCE [LARGE SCALE GENOMIC DNA]</scope>
    <source>
        <strain evidence="10 11">AK27</strain>
    </source>
</reference>
<evidence type="ECO:0000256" key="7">
    <source>
        <dbReference type="SAM" id="Phobius"/>
    </source>
</evidence>
<feature type="transmembrane region" description="Helical" evidence="7">
    <location>
        <begin position="39"/>
        <end position="60"/>
    </location>
</feature>
<keyword evidence="4 10" id="KW-0067">ATP-binding</keyword>
<dbReference type="InterPro" id="IPR003593">
    <property type="entry name" value="AAA+_ATPase"/>
</dbReference>
<name>A0A081FU10_9GAMM</name>
<dbReference type="EMBL" id="JMQN01000057">
    <property type="protein sequence ID" value="KEA62015.1"/>
    <property type="molecule type" value="Genomic_DNA"/>
</dbReference>
<dbReference type="STRING" id="1232683.ADIMK_3676"/>
<dbReference type="Pfam" id="PF00005">
    <property type="entry name" value="ABC_tran"/>
    <property type="match status" value="1"/>
</dbReference>
<dbReference type="NCBIfam" id="TIGR02868">
    <property type="entry name" value="CydC"/>
    <property type="match status" value="1"/>
</dbReference>
<gene>
    <name evidence="10" type="ORF">ADIMK_3676</name>
</gene>
<protein>
    <submittedName>
        <fullName evidence="10">Transport ATP-binding protein CydC</fullName>
    </submittedName>
</protein>
<evidence type="ECO:0000256" key="1">
    <source>
        <dbReference type="ARBA" id="ARBA00004651"/>
    </source>
</evidence>
<dbReference type="InterPro" id="IPR011527">
    <property type="entry name" value="ABC1_TM_dom"/>
</dbReference>
<dbReference type="SMART" id="SM00382">
    <property type="entry name" value="AAA"/>
    <property type="match status" value="1"/>
</dbReference>
<dbReference type="GO" id="GO:0005524">
    <property type="term" value="F:ATP binding"/>
    <property type="evidence" value="ECO:0007669"/>
    <property type="project" value="UniProtKB-KW"/>
</dbReference>
<dbReference type="InterPro" id="IPR027417">
    <property type="entry name" value="P-loop_NTPase"/>
</dbReference>
<dbReference type="GO" id="GO:0034775">
    <property type="term" value="P:glutathione transmembrane transport"/>
    <property type="evidence" value="ECO:0007669"/>
    <property type="project" value="InterPro"/>
</dbReference>
<evidence type="ECO:0000256" key="4">
    <source>
        <dbReference type="ARBA" id="ARBA00022840"/>
    </source>
</evidence>
<dbReference type="InterPro" id="IPR003439">
    <property type="entry name" value="ABC_transporter-like_ATP-bd"/>
</dbReference>
<feature type="transmembrane region" description="Helical" evidence="7">
    <location>
        <begin position="7"/>
        <end position="33"/>
    </location>
</feature>
<evidence type="ECO:0000256" key="5">
    <source>
        <dbReference type="ARBA" id="ARBA00022989"/>
    </source>
</evidence>